<keyword evidence="2" id="KW-1185">Reference proteome</keyword>
<proteinExistence type="predicted"/>
<evidence type="ECO:0000313" key="2">
    <source>
        <dbReference type="Proteomes" id="UP000189981"/>
    </source>
</evidence>
<dbReference type="EMBL" id="FUYR01000001">
    <property type="protein sequence ID" value="SKB32085.1"/>
    <property type="molecule type" value="Genomic_DNA"/>
</dbReference>
<sequence length="100" mass="11404">MMHNTSLMNEAKAWIKRERGPNEVVKIIGNTAASGIVSYELFTAYSENPDYFGRILFDTEGFWIYDGDVLTIAEQEQVAKFIINFGESSKHVEDDGLKFF</sequence>
<dbReference type="RefSeq" id="WP_079701102.1">
    <property type="nucleotide sequence ID" value="NZ_FUYR01000001.1"/>
</dbReference>
<evidence type="ECO:0000313" key="1">
    <source>
        <dbReference type="EMBL" id="SKB32085.1"/>
    </source>
</evidence>
<organism evidence="1 2">
    <name type="scientific">Daejeonella lutea</name>
    <dbReference type="NCBI Taxonomy" id="572036"/>
    <lineage>
        <taxon>Bacteria</taxon>
        <taxon>Pseudomonadati</taxon>
        <taxon>Bacteroidota</taxon>
        <taxon>Sphingobacteriia</taxon>
        <taxon>Sphingobacteriales</taxon>
        <taxon>Sphingobacteriaceae</taxon>
        <taxon>Daejeonella</taxon>
    </lineage>
</organism>
<reference evidence="2" key="1">
    <citation type="submission" date="2017-02" db="EMBL/GenBank/DDBJ databases">
        <authorList>
            <person name="Varghese N."/>
            <person name="Submissions S."/>
        </authorList>
    </citation>
    <scope>NUCLEOTIDE SEQUENCE [LARGE SCALE GENOMIC DNA]</scope>
    <source>
        <strain evidence="2">DSM 22385</strain>
    </source>
</reference>
<dbReference type="AlphaFoldDB" id="A0A1T5AB01"/>
<dbReference type="STRING" id="572036.SAMN05661099_0532"/>
<dbReference type="Proteomes" id="UP000189981">
    <property type="component" value="Unassembled WGS sequence"/>
</dbReference>
<gene>
    <name evidence="1" type="ORF">SAMN05661099_0532</name>
</gene>
<name>A0A1T5AB01_9SPHI</name>
<dbReference type="OrthoDB" id="797316at2"/>
<accession>A0A1T5AB01</accession>
<protein>
    <submittedName>
        <fullName evidence="1">Uncharacterized protein</fullName>
    </submittedName>
</protein>